<feature type="domain" description="Transglycosylase SLT" evidence="3">
    <location>
        <begin position="66"/>
        <end position="358"/>
    </location>
</feature>
<keyword evidence="4" id="KW-0328">Glycosyltransferase</keyword>
<dbReference type="STRING" id="888741.HMPREF9098_2298"/>
<dbReference type="PANTHER" id="PTHR30163:SF9">
    <property type="entry name" value="MEMBRANE-BOUND LYTIC MUREIN TRANSGLYCOSYLASE B"/>
    <property type="match status" value="1"/>
</dbReference>
<evidence type="ECO:0000259" key="3">
    <source>
        <dbReference type="Pfam" id="PF13406"/>
    </source>
</evidence>
<dbReference type="AlphaFoldDB" id="F0F2G3"/>
<sequence>MNMRYVSLSILTLLMACSQQLTPTGRPADMDDPILTVWQQQRQPNAAPPFFNQPAPSVAQTGYLANPNVQTFIRYQHQTNGLDMQYLQDFFSRVGYRGNIIPIMNRPGTSRPWYEFRTGNAGSQKISGGRRFYQTHRAVIDQAAARYGVPAPLIVAILGIETNYGANKGNIPVAESLATLAFDYPRRGELFQKELGEFLRLAQEEKRDPMGFVGSFAGAMGLPQFMPSSFRKWAVDFDGDGRRDIWNNIPDTAASVANYMKQHGWQTGGKMLVPAQVAESPKIQALVDEKTALNYTVGQLRQWGVTPAEPVADIEKAFLFRLETAPGQFEYYLGLHNFYVVWQYNHSRMYVTAVQQIARGIGGNF</sequence>
<organism evidence="4 5">
    <name type="scientific">Kingella denitrificans ATCC 33394</name>
    <dbReference type="NCBI Taxonomy" id="888741"/>
    <lineage>
        <taxon>Bacteria</taxon>
        <taxon>Pseudomonadati</taxon>
        <taxon>Pseudomonadota</taxon>
        <taxon>Betaproteobacteria</taxon>
        <taxon>Neisseriales</taxon>
        <taxon>Neisseriaceae</taxon>
        <taxon>Kingella</taxon>
    </lineage>
</organism>
<dbReference type="HOGENOM" id="CLU_035402_1_1_4"/>
<dbReference type="RefSeq" id="WP_003784516.1">
    <property type="nucleotide sequence ID" value="NZ_GL870929.1"/>
</dbReference>
<dbReference type="PANTHER" id="PTHR30163">
    <property type="entry name" value="MEMBRANE-BOUND LYTIC MUREIN TRANSGLYCOSYLASE B"/>
    <property type="match status" value="1"/>
</dbReference>
<feature type="chain" id="PRO_5003247662" evidence="2">
    <location>
        <begin position="22"/>
        <end position="365"/>
    </location>
</feature>
<dbReference type="Proteomes" id="UP000004088">
    <property type="component" value="Unassembled WGS sequence"/>
</dbReference>
<dbReference type="Gene3D" id="1.10.8.350">
    <property type="entry name" value="Bacterial muramidase"/>
    <property type="match status" value="1"/>
</dbReference>
<dbReference type="NCBIfam" id="TIGR02282">
    <property type="entry name" value="MltB"/>
    <property type="match status" value="1"/>
</dbReference>
<feature type="active site" evidence="1">
    <location>
        <position position="161"/>
    </location>
</feature>
<accession>F0F2G3</accession>
<keyword evidence="5" id="KW-1185">Reference proteome</keyword>
<dbReference type="SUPFAM" id="SSF53955">
    <property type="entry name" value="Lysozyme-like"/>
    <property type="match status" value="1"/>
</dbReference>
<dbReference type="FunFam" id="1.10.8.350:FF:000001">
    <property type="entry name" value="Lytic murein transglycosylase B"/>
    <property type="match status" value="1"/>
</dbReference>
<protein>
    <submittedName>
        <fullName evidence="4">Lytic murein transglycosylase B</fullName>
        <ecNumber evidence="4">2.4.-.-</ecNumber>
    </submittedName>
</protein>
<evidence type="ECO:0000313" key="4">
    <source>
        <dbReference type="EMBL" id="EGC16270.1"/>
    </source>
</evidence>
<keyword evidence="2" id="KW-0732">Signal</keyword>
<dbReference type="CDD" id="cd13399">
    <property type="entry name" value="Slt35-like"/>
    <property type="match status" value="1"/>
</dbReference>
<dbReference type="GO" id="GO:0008933">
    <property type="term" value="F:peptidoglycan lytic transglycosylase activity"/>
    <property type="evidence" value="ECO:0007669"/>
    <property type="project" value="TreeGrafter"/>
</dbReference>
<gene>
    <name evidence="4" type="primary">mltB</name>
    <name evidence="4" type="ORF">HMPREF9098_2298</name>
</gene>
<reference evidence="4 5" key="1">
    <citation type="submission" date="2011-01" db="EMBL/GenBank/DDBJ databases">
        <authorList>
            <person name="Muzny D."/>
            <person name="Qin X."/>
            <person name="Deng J."/>
            <person name="Jiang H."/>
            <person name="Liu Y."/>
            <person name="Qu J."/>
            <person name="Song X.-Z."/>
            <person name="Zhang L."/>
            <person name="Thornton R."/>
            <person name="Coyle M."/>
            <person name="Francisco L."/>
            <person name="Jackson L."/>
            <person name="Javaid M."/>
            <person name="Korchina V."/>
            <person name="Kovar C."/>
            <person name="Mata R."/>
            <person name="Mathew T."/>
            <person name="Ngo R."/>
            <person name="Nguyen L."/>
            <person name="Nguyen N."/>
            <person name="Okwuonu G."/>
            <person name="Ongeri F."/>
            <person name="Pham C."/>
            <person name="Simmons D."/>
            <person name="Wilczek-Boney K."/>
            <person name="Hale W."/>
            <person name="Jakkamsetti A."/>
            <person name="Pham P."/>
            <person name="Ruth R."/>
            <person name="San Lucas F."/>
            <person name="Warren J."/>
            <person name="Zhang J."/>
            <person name="Zhao Z."/>
            <person name="Zhou C."/>
            <person name="Zhu D."/>
            <person name="Lee S."/>
            <person name="Bess C."/>
            <person name="Blankenburg K."/>
            <person name="Forbes L."/>
            <person name="Fu Q."/>
            <person name="Gubbala S."/>
            <person name="Hirani K."/>
            <person name="Jayaseelan J.C."/>
            <person name="Lara F."/>
            <person name="Munidasa M."/>
            <person name="Palculict T."/>
            <person name="Patil S."/>
            <person name="Pu L.-L."/>
            <person name="Saada N."/>
            <person name="Tang L."/>
            <person name="Weissenberger G."/>
            <person name="Zhu Y."/>
            <person name="Hemphill L."/>
            <person name="Shang Y."/>
            <person name="Youmans B."/>
            <person name="Ayvaz T."/>
            <person name="Ross M."/>
            <person name="Santibanez J."/>
            <person name="Aqrawi P."/>
            <person name="Gross S."/>
            <person name="Joshi V."/>
            <person name="Fowler G."/>
            <person name="Nazareth L."/>
            <person name="Reid J."/>
            <person name="Worley K."/>
            <person name="Petrosino J."/>
            <person name="Highlander S."/>
            <person name="Gibbs R."/>
        </authorList>
    </citation>
    <scope>NUCLEOTIDE SEQUENCE [LARGE SCALE GENOMIC DNA]</scope>
    <source>
        <strain evidence="4 5">ATCC 33394</strain>
    </source>
</reference>
<dbReference type="InterPro" id="IPR043426">
    <property type="entry name" value="MltB-like"/>
</dbReference>
<dbReference type="GO" id="GO:0016757">
    <property type="term" value="F:glycosyltransferase activity"/>
    <property type="evidence" value="ECO:0007669"/>
    <property type="project" value="UniProtKB-KW"/>
</dbReference>
<name>F0F2G3_9NEIS</name>
<dbReference type="EC" id="2.4.-.-" evidence="4"/>
<evidence type="ECO:0000256" key="2">
    <source>
        <dbReference type="SAM" id="SignalP"/>
    </source>
</evidence>
<dbReference type="PROSITE" id="PS51257">
    <property type="entry name" value="PROKAR_LIPOPROTEIN"/>
    <property type="match status" value="1"/>
</dbReference>
<evidence type="ECO:0000256" key="1">
    <source>
        <dbReference type="PIRSR" id="PIRSR611757-1"/>
    </source>
</evidence>
<dbReference type="GO" id="GO:0009253">
    <property type="term" value="P:peptidoglycan catabolic process"/>
    <property type="evidence" value="ECO:0007669"/>
    <property type="project" value="TreeGrafter"/>
</dbReference>
<dbReference type="InterPro" id="IPR011757">
    <property type="entry name" value="Lytic_transglycosylase_MltB"/>
</dbReference>
<feature type="signal peptide" evidence="2">
    <location>
        <begin position="1"/>
        <end position="21"/>
    </location>
</feature>
<dbReference type="InterPro" id="IPR031304">
    <property type="entry name" value="SLT_2"/>
</dbReference>
<evidence type="ECO:0000313" key="5">
    <source>
        <dbReference type="Proteomes" id="UP000004088"/>
    </source>
</evidence>
<keyword evidence="4" id="KW-0808">Transferase</keyword>
<comment type="caution">
    <text evidence="4">The sequence shown here is derived from an EMBL/GenBank/DDBJ whole genome shotgun (WGS) entry which is preliminary data.</text>
</comment>
<dbReference type="EMBL" id="AEWV01000043">
    <property type="protein sequence ID" value="EGC16270.1"/>
    <property type="molecule type" value="Genomic_DNA"/>
</dbReference>
<dbReference type="InterPro" id="IPR023346">
    <property type="entry name" value="Lysozyme-like_dom_sf"/>
</dbReference>
<proteinExistence type="predicted"/>
<dbReference type="Gene3D" id="1.10.530.10">
    <property type="match status" value="1"/>
</dbReference>
<dbReference type="Pfam" id="PF13406">
    <property type="entry name" value="SLT_2"/>
    <property type="match status" value="1"/>
</dbReference>